<feature type="binding site" evidence="15">
    <location>
        <position position="30"/>
    </location>
    <ligand>
        <name>Mg(2+)</name>
        <dbReference type="ChEBI" id="CHEBI:18420"/>
        <label>2</label>
    </ligand>
</feature>
<feature type="binding site" evidence="14">
    <location>
        <begin position="18"/>
        <end position="25"/>
    </location>
    <ligand>
        <name>GTP</name>
        <dbReference type="ChEBI" id="CHEBI:37565"/>
        <label>1</label>
    </ligand>
</feature>
<comment type="caution">
    <text evidence="18">The sequence shown here is derived from an EMBL/GenBank/DDBJ whole genome shotgun (WGS) entry which is preliminary data.</text>
</comment>
<dbReference type="NCBIfam" id="TIGR00437">
    <property type="entry name" value="feoB"/>
    <property type="match status" value="1"/>
</dbReference>
<comment type="function">
    <text evidence="16">Probable transporter of a GTP-driven Fe(2+) uptake system.</text>
</comment>
<dbReference type="GO" id="GO:0005886">
    <property type="term" value="C:plasma membrane"/>
    <property type="evidence" value="ECO:0007669"/>
    <property type="project" value="UniProtKB-SubCell"/>
</dbReference>
<evidence type="ECO:0000256" key="16">
    <source>
        <dbReference type="RuleBase" id="RU362098"/>
    </source>
</evidence>
<keyword evidence="11 16" id="KW-0472">Membrane</keyword>
<keyword evidence="15" id="KW-0479">Metal-binding</keyword>
<dbReference type="Proteomes" id="UP000323707">
    <property type="component" value="Unassembled WGS sequence"/>
</dbReference>
<evidence type="ECO:0000313" key="18">
    <source>
        <dbReference type="EMBL" id="KAA8709641.1"/>
    </source>
</evidence>
<evidence type="ECO:0000256" key="8">
    <source>
        <dbReference type="ARBA" id="ARBA00023004"/>
    </source>
</evidence>
<feature type="transmembrane region" description="Helical" evidence="16">
    <location>
        <begin position="518"/>
        <end position="547"/>
    </location>
</feature>
<evidence type="ECO:0000256" key="9">
    <source>
        <dbReference type="ARBA" id="ARBA00023065"/>
    </source>
</evidence>
<feature type="transmembrane region" description="Helical" evidence="16">
    <location>
        <begin position="306"/>
        <end position="329"/>
    </location>
</feature>
<dbReference type="AlphaFoldDB" id="A0A5M9QN18"/>
<dbReference type="InterPro" id="IPR006073">
    <property type="entry name" value="GTP-bd"/>
</dbReference>
<dbReference type="Pfam" id="PF07664">
    <property type="entry name" value="FeoB_C"/>
    <property type="match status" value="1"/>
</dbReference>
<feature type="transmembrane region" description="Helical" evidence="16">
    <location>
        <begin position="361"/>
        <end position="385"/>
    </location>
</feature>
<dbReference type="InterPro" id="IPR050860">
    <property type="entry name" value="FeoB_GTPase"/>
</dbReference>
<dbReference type="GO" id="GO:0046872">
    <property type="term" value="F:metal ion binding"/>
    <property type="evidence" value="ECO:0007669"/>
    <property type="project" value="UniProtKB-KW"/>
</dbReference>
<reference evidence="18 19" key="1">
    <citation type="submission" date="2019-09" db="EMBL/GenBank/DDBJ databases">
        <title>Draft genome sequence of various Type strains from the CCUG.</title>
        <authorList>
            <person name="Pineiro-Iglesias B."/>
            <person name="Tunovic T."/>
            <person name="Unosson C."/>
            <person name="Inganas E."/>
            <person name="Ohlen M."/>
            <person name="Cardew S."/>
            <person name="Jensie-Markopoulos S."/>
            <person name="Salva-Serra F."/>
            <person name="Jaen-Luchoro D."/>
            <person name="Karlsson R."/>
            <person name="Svensson-Stadler L."/>
            <person name="Chun J."/>
            <person name="Moore E."/>
        </authorList>
    </citation>
    <scope>NUCLEOTIDE SEQUENCE [LARGE SCALE GENOMIC DNA]</scope>
    <source>
        <strain evidence="18 19">CCUG 32756T</strain>
    </source>
</reference>
<dbReference type="EMBL" id="VXKE01000014">
    <property type="protein sequence ID" value="KAA8709641.1"/>
    <property type="molecule type" value="Genomic_DNA"/>
</dbReference>
<dbReference type="GO" id="GO:0015093">
    <property type="term" value="F:ferrous iron transmembrane transporter activity"/>
    <property type="evidence" value="ECO:0007669"/>
    <property type="project" value="UniProtKB-UniRule"/>
</dbReference>
<keyword evidence="9" id="KW-0406">Ion transport</keyword>
<evidence type="ECO:0000256" key="1">
    <source>
        <dbReference type="ARBA" id="ARBA00004651"/>
    </source>
</evidence>
<dbReference type="PANTHER" id="PTHR43185:SF1">
    <property type="entry name" value="FE(2+) TRANSPORTER FEOB"/>
    <property type="match status" value="1"/>
</dbReference>
<comment type="similarity">
    <text evidence="16">Belongs to the TRAFAC class TrmE-Era-EngA-EngB-Septin-like GTPase superfamily. FeoB GTPase (TC 9.A.8) family.</text>
</comment>
<dbReference type="InterPro" id="IPR027417">
    <property type="entry name" value="P-loop_NTPase"/>
</dbReference>
<keyword evidence="5 16" id="KW-0812">Transmembrane</keyword>
<sequence length="732" mass="81895">MPHATKSPPTALTIALIGQPNVGKSSLINALSGSHLKVGNFSGVTIEKTQAVFTYQNTRITIIDLPGSYSLNHYSPEEKITKDFLESRQYDIVLNVLDSTNISRNLALSGQIMDLGVKMVLGLNMIDEARDEQISINHELLSEILGVPCVPISASTGENLSLLLDTLISYAQKPLCAPKRIYNDKIEKSIAKVELFITQQSFYELQTYPHASSPLSARQLAILLIKQDSALYAYLHDKPCYHEILQCVSSARQELSLASGEKNIARIFHHDAIAYAQGAAKETITYPKSILQKTKDMDSLLLHKVFGIPIFLLLMFALFEMTFYVGGFFKDYIELGFENLAEVIREHIVVKDFASLLCDGVIGGVGTILAFLPLIIVLYFGIALLESSGYMARIAFLLDGFFHKFGLHGKSFIPLIAGFGCSVPAYMATRTLKNRNERLITLFVIGFMSCSARLPIYVLFVGAFFDPKYAGVVLFGIYLFGAIAALLLAKLLKLSVFAGYEEPFVMEMPKYRMPNWRVMWFSVWSKVVMFLKKAAGFIFLGSVLIWFASQYPKSPTLAKEYEAKRAALVDSRQFRALSEEQQQEKLWYLHNEYNENFLRQTYSGRIGEALRPIFAPLDFDWRLSISLVAGFAAKEVVVSTLGVLYALGDDVSEESTTLQQNLRDSISFPTAIAFIVFVMFYIPCFAATITFGREAGGIKFVAYLFVFTTIVAYCFALLGYYCALFGYRFFIG</sequence>
<dbReference type="Pfam" id="PF17910">
    <property type="entry name" value="FeoB_Cyto"/>
    <property type="match status" value="1"/>
</dbReference>
<gene>
    <name evidence="18" type="primary">feoB</name>
    <name evidence="18" type="ORF">F4V45_05075</name>
</gene>
<dbReference type="PROSITE" id="PS51711">
    <property type="entry name" value="G_FEOB"/>
    <property type="match status" value="1"/>
</dbReference>
<keyword evidence="4 16" id="KW-0410">Iron transport</keyword>
<dbReference type="CDD" id="cd01879">
    <property type="entry name" value="FeoB"/>
    <property type="match status" value="1"/>
</dbReference>
<feature type="transmembrane region" description="Helical" evidence="16">
    <location>
        <begin position="439"/>
        <end position="463"/>
    </location>
</feature>
<name>A0A5M9QN18_9HELI</name>
<dbReference type="InterPro" id="IPR005225">
    <property type="entry name" value="Small_GTP-bd"/>
</dbReference>
<organism evidence="18 19">
    <name type="scientific">Helicobacter canis</name>
    <dbReference type="NCBI Taxonomy" id="29419"/>
    <lineage>
        <taxon>Bacteria</taxon>
        <taxon>Pseudomonadati</taxon>
        <taxon>Campylobacterota</taxon>
        <taxon>Epsilonproteobacteria</taxon>
        <taxon>Campylobacterales</taxon>
        <taxon>Helicobacteraceae</taxon>
        <taxon>Helicobacter</taxon>
    </lineage>
</organism>
<feature type="transmembrane region" description="Helical" evidence="16">
    <location>
        <begin position="668"/>
        <end position="689"/>
    </location>
</feature>
<dbReference type="NCBIfam" id="TIGR00231">
    <property type="entry name" value="small_GTP"/>
    <property type="match status" value="1"/>
</dbReference>
<keyword evidence="3" id="KW-1003">Cell membrane</keyword>
<keyword evidence="15" id="KW-0460">Magnesium</keyword>
<evidence type="ECO:0000256" key="2">
    <source>
        <dbReference type="ARBA" id="ARBA00022448"/>
    </source>
</evidence>
<evidence type="ECO:0000256" key="14">
    <source>
        <dbReference type="PIRSR" id="PIRSR603373-1"/>
    </source>
</evidence>
<feature type="binding site" evidence="15">
    <location>
        <position position="32"/>
    </location>
    <ligand>
        <name>Mg(2+)</name>
        <dbReference type="ChEBI" id="CHEBI:18420"/>
        <label>2</label>
    </ligand>
</feature>
<evidence type="ECO:0000256" key="7">
    <source>
        <dbReference type="ARBA" id="ARBA00022989"/>
    </source>
</evidence>
<dbReference type="RefSeq" id="WP_150337340.1">
    <property type="nucleotide sequence ID" value="NZ_JAERIX010000046.1"/>
</dbReference>
<dbReference type="InterPro" id="IPR011642">
    <property type="entry name" value="Gate_dom"/>
</dbReference>
<evidence type="ECO:0000256" key="5">
    <source>
        <dbReference type="ARBA" id="ARBA00022692"/>
    </source>
</evidence>
<evidence type="ECO:0000256" key="12">
    <source>
        <dbReference type="ARBA" id="ARBA00031200"/>
    </source>
</evidence>
<dbReference type="SUPFAM" id="SSF52540">
    <property type="entry name" value="P-loop containing nucleoside triphosphate hydrolases"/>
    <property type="match status" value="1"/>
</dbReference>
<comment type="subcellular location">
    <subcellularLocation>
        <location evidence="16">Cell inner membrane</location>
        <topology evidence="16">Multi-pass membrane protein</topology>
    </subcellularLocation>
    <subcellularLocation>
        <location evidence="1">Cell membrane</location>
        <topology evidence="1">Multi-pass membrane protein</topology>
    </subcellularLocation>
</comment>
<evidence type="ECO:0000256" key="10">
    <source>
        <dbReference type="ARBA" id="ARBA00023134"/>
    </source>
</evidence>
<feature type="binding site" evidence="14">
    <location>
        <begin position="64"/>
        <end position="67"/>
    </location>
    <ligand>
        <name>GTP</name>
        <dbReference type="ChEBI" id="CHEBI:37565"/>
        <label>1</label>
    </ligand>
</feature>
<keyword evidence="10 14" id="KW-0342">GTP-binding</keyword>
<evidence type="ECO:0000256" key="11">
    <source>
        <dbReference type="ARBA" id="ARBA00023136"/>
    </source>
</evidence>
<feature type="domain" description="FeoB-type G" evidence="17">
    <location>
        <begin position="11"/>
        <end position="173"/>
    </location>
</feature>
<dbReference type="InterPro" id="IPR003373">
    <property type="entry name" value="Fe2_transport_prot-B"/>
</dbReference>
<evidence type="ECO:0000259" key="17">
    <source>
        <dbReference type="PROSITE" id="PS51711"/>
    </source>
</evidence>
<dbReference type="InterPro" id="IPR011640">
    <property type="entry name" value="Fe2_transport_prot_B_C"/>
</dbReference>
<evidence type="ECO:0000256" key="4">
    <source>
        <dbReference type="ARBA" id="ARBA00022496"/>
    </source>
</evidence>
<feature type="binding site" evidence="15">
    <location>
        <position position="29"/>
    </location>
    <ligand>
        <name>Mg(2+)</name>
        <dbReference type="ChEBI" id="CHEBI:18420"/>
        <label>2</label>
    </ligand>
</feature>
<dbReference type="Pfam" id="PF07670">
    <property type="entry name" value="Gate"/>
    <property type="match status" value="2"/>
</dbReference>
<keyword evidence="6 14" id="KW-0547">Nucleotide-binding</keyword>
<protein>
    <recommendedName>
        <fullName evidence="12 13">Ferrous iron transport protein B</fullName>
    </recommendedName>
</protein>
<keyword evidence="7 16" id="KW-1133">Transmembrane helix</keyword>
<evidence type="ECO:0000256" key="3">
    <source>
        <dbReference type="ARBA" id="ARBA00022475"/>
    </source>
</evidence>
<proteinExistence type="inferred from homology"/>
<dbReference type="PANTHER" id="PTHR43185">
    <property type="entry name" value="FERROUS IRON TRANSPORT PROTEIN B"/>
    <property type="match status" value="1"/>
</dbReference>
<keyword evidence="8 16" id="KW-0408">Iron</keyword>
<dbReference type="Gene3D" id="3.40.50.300">
    <property type="entry name" value="P-loop containing nucleotide triphosphate hydrolases"/>
    <property type="match status" value="1"/>
</dbReference>
<feature type="transmembrane region" description="Helical" evidence="16">
    <location>
        <begin position="405"/>
        <end position="427"/>
    </location>
</feature>
<feature type="transmembrane region" description="Helical" evidence="16">
    <location>
        <begin position="701"/>
        <end position="727"/>
    </location>
</feature>
<dbReference type="InterPro" id="IPR041069">
    <property type="entry name" value="FeoB_Cyto"/>
</dbReference>
<feature type="transmembrane region" description="Helical" evidence="16">
    <location>
        <begin position="625"/>
        <end position="647"/>
    </location>
</feature>
<dbReference type="InterPro" id="IPR030389">
    <property type="entry name" value="G_FEOB_dom"/>
</dbReference>
<keyword evidence="2 16" id="KW-0813">Transport</keyword>
<feature type="binding site" evidence="15">
    <location>
        <position position="33"/>
    </location>
    <ligand>
        <name>Mg(2+)</name>
        <dbReference type="ChEBI" id="CHEBI:18420"/>
        <label>2</label>
    </ligand>
</feature>
<dbReference type="GO" id="GO:0005525">
    <property type="term" value="F:GTP binding"/>
    <property type="evidence" value="ECO:0007669"/>
    <property type="project" value="UniProtKB-KW"/>
</dbReference>
<feature type="transmembrane region" description="Helical" evidence="16">
    <location>
        <begin position="469"/>
        <end position="489"/>
    </location>
</feature>
<evidence type="ECO:0000256" key="15">
    <source>
        <dbReference type="PIRSR" id="PIRSR603373-2"/>
    </source>
</evidence>
<accession>A0A5M9QN18</accession>
<evidence type="ECO:0000256" key="6">
    <source>
        <dbReference type="ARBA" id="ARBA00022741"/>
    </source>
</evidence>
<dbReference type="Pfam" id="PF02421">
    <property type="entry name" value="FeoB_N"/>
    <property type="match status" value="1"/>
</dbReference>
<dbReference type="PRINTS" id="PR00326">
    <property type="entry name" value="GTP1OBG"/>
</dbReference>
<feature type="binding site" evidence="14">
    <location>
        <begin position="124"/>
        <end position="127"/>
    </location>
    <ligand>
        <name>GTP</name>
        <dbReference type="ChEBI" id="CHEBI:37565"/>
        <label>1</label>
    </ligand>
</feature>
<evidence type="ECO:0000256" key="13">
    <source>
        <dbReference type="NCBIfam" id="TIGR00437"/>
    </source>
</evidence>
<evidence type="ECO:0000313" key="19">
    <source>
        <dbReference type="Proteomes" id="UP000323707"/>
    </source>
</evidence>
<feature type="binding site" evidence="14">
    <location>
        <begin position="43"/>
        <end position="47"/>
    </location>
    <ligand>
        <name>GTP</name>
        <dbReference type="ChEBI" id="CHEBI:37565"/>
        <label>1</label>
    </ligand>
</feature>